<dbReference type="AlphaFoldDB" id="A9NWY6"/>
<organism evidence="2">
    <name type="scientific">Picea sitchensis</name>
    <name type="common">Sitka spruce</name>
    <name type="synonym">Pinus sitchensis</name>
    <dbReference type="NCBI Taxonomy" id="3332"/>
    <lineage>
        <taxon>Eukaryota</taxon>
        <taxon>Viridiplantae</taxon>
        <taxon>Streptophyta</taxon>
        <taxon>Embryophyta</taxon>
        <taxon>Tracheophyta</taxon>
        <taxon>Spermatophyta</taxon>
        <taxon>Pinopsida</taxon>
        <taxon>Pinidae</taxon>
        <taxon>Conifers I</taxon>
        <taxon>Pinales</taxon>
        <taxon>Pinaceae</taxon>
        <taxon>Picea</taxon>
    </lineage>
</organism>
<proteinExistence type="evidence at transcript level"/>
<dbReference type="PANTHER" id="PTHR33598">
    <property type="entry name" value="OS02G0833400 PROTEIN"/>
    <property type="match status" value="1"/>
</dbReference>
<sequence length="382" mass="42940">MRTWAPEMLARALVTPPPPHGPVTPKRRACSCSPILPSTNGNFSGPKLRQISTKSRSYRRSSRGDSNRVWNRLIPVVGGGFWEEDSGAGDDYVSTRGRKFNKEFNVLAKMLKQIEPLDTSVIGKGASDTSKEAMKRTISSMLGVLPSDRFQVTVGLSRQPLARLLHSSIITGYTLWNAEYRLTLQRNLDLSAEDVKDATSQTSEQLSCEDKEIEVINNNRVDSIKDLLDEFHTVGKLDQLSQEAFNYITQLKSRIYDMQKELREHKQRQVCIETEKDNNNSLLDYLRSLEPDMVTQLSHPSSAEVEVVSQQLVQNVLKIFFPDDISTNIKFGETDSITKDGNLAEMACSSSPSQAAVPASRDYLARLLFWCMLLGHHMRGLE</sequence>
<name>A9NWY6_PICSI</name>
<dbReference type="EMBL" id="EF085851">
    <property type="protein sequence ID" value="ABK25147.1"/>
    <property type="molecule type" value="mRNA"/>
</dbReference>
<evidence type="ECO:0000313" key="2">
    <source>
        <dbReference type="EMBL" id="ABK25147.1"/>
    </source>
</evidence>
<protein>
    <submittedName>
        <fullName evidence="2">Uncharacterized protein</fullName>
    </submittedName>
</protein>
<dbReference type="PANTHER" id="PTHR33598:SF10">
    <property type="entry name" value="SEED MATURATION-LIKE PROTEIN"/>
    <property type="match status" value="1"/>
</dbReference>
<dbReference type="InterPro" id="IPR008479">
    <property type="entry name" value="DUF760"/>
</dbReference>
<feature type="region of interest" description="Disordered" evidence="1">
    <location>
        <begin position="41"/>
        <end position="64"/>
    </location>
</feature>
<accession>A9NWY6</accession>
<dbReference type="Pfam" id="PF05542">
    <property type="entry name" value="DUF760"/>
    <property type="match status" value="2"/>
</dbReference>
<reference evidence="2" key="1">
    <citation type="journal article" date="2008" name="BMC Genomics">
        <title>A conifer genomics resource of 200,000 spruce (Picea spp.) ESTs and 6,464 high-quality, sequence-finished full-length cDNAs for Sitka spruce (Picea sitchensis).</title>
        <authorList>
            <person name="Ralph S.G."/>
            <person name="Chun H.J."/>
            <person name="Kolosova N."/>
            <person name="Cooper D."/>
            <person name="Oddy C."/>
            <person name="Ritland C.E."/>
            <person name="Kirkpatrick R."/>
            <person name="Moore R."/>
            <person name="Barber S."/>
            <person name="Holt R.A."/>
            <person name="Jones S.J."/>
            <person name="Marra M.A."/>
            <person name="Douglas C.J."/>
            <person name="Ritland K."/>
            <person name="Bohlmann J."/>
        </authorList>
    </citation>
    <scope>NUCLEOTIDE SEQUENCE</scope>
    <source>
        <tissue evidence="2">Bark</tissue>
    </source>
</reference>
<evidence type="ECO:0000256" key="1">
    <source>
        <dbReference type="SAM" id="MobiDB-lite"/>
    </source>
</evidence>